<sequence length="72" mass="7693">MGVGFHANGEPWVWNSTRWPAPAVVDGVAVALAPLTAMFLARLLVARGDLATVDELSTLALPWGKSSQFTRT</sequence>
<dbReference type="EMBL" id="JBHMCA010000020">
    <property type="protein sequence ID" value="MFB9443395.1"/>
    <property type="molecule type" value="Genomic_DNA"/>
</dbReference>
<dbReference type="Proteomes" id="UP001589608">
    <property type="component" value="Unassembled WGS sequence"/>
</dbReference>
<accession>A0ABV5M3G2</accession>
<name>A0ABV5M3G2_9ACTN</name>
<keyword evidence="1" id="KW-0472">Membrane</keyword>
<comment type="caution">
    <text evidence="2">The sequence shown here is derived from an EMBL/GenBank/DDBJ whole genome shotgun (WGS) entry which is preliminary data.</text>
</comment>
<dbReference type="RefSeq" id="WP_223103508.1">
    <property type="nucleotide sequence ID" value="NZ_CP061913.1"/>
</dbReference>
<gene>
    <name evidence="2" type="ORF">ACFFTR_09890</name>
</gene>
<evidence type="ECO:0000313" key="3">
    <source>
        <dbReference type="Proteomes" id="UP001589608"/>
    </source>
</evidence>
<proteinExistence type="predicted"/>
<evidence type="ECO:0000313" key="2">
    <source>
        <dbReference type="EMBL" id="MFB9443395.1"/>
    </source>
</evidence>
<keyword evidence="1" id="KW-0812">Transmembrane</keyword>
<keyword evidence="1" id="KW-1133">Transmembrane helix</keyword>
<protein>
    <submittedName>
        <fullName evidence="2">Uncharacterized protein</fullName>
    </submittedName>
</protein>
<keyword evidence="3" id="KW-1185">Reference proteome</keyword>
<evidence type="ECO:0000256" key="1">
    <source>
        <dbReference type="SAM" id="Phobius"/>
    </source>
</evidence>
<reference evidence="2 3" key="1">
    <citation type="submission" date="2024-09" db="EMBL/GenBank/DDBJ databases">
        <authorList>
            <person name="Sun Q."/>
            <person name="Mori K."/>
        </authorList>
    </citation>
    <scope>NUCLEOTIDE SEQUENCE [LARGE SCALE GENOMIC DNA]</scope>
    <source>
        <strain evidence="2 3">JCM 3307</strain>
    </source>
</reference>
<feature type="transmembrane region" description="Helical" evidence="1">
    <location>
        <begin position="20"/>
        <end position="41"/>
    </location>
</feature>
<organism evidence="2 3">
    <name type="scientific">Dactylosporangium vinaceum</name>
    <dbReference type="NCBI Taxonomy" id="53362"/>
    <lineage>
        <taxon>Bacteria</taxon>
        <taxon>Bacillati</taxon>
        <taxon>Actinomycetota</taxon>
        <taxon>Actinomycetes</taxon>
        <taxon>Micromonosporales</taxon>
        <taxon>Micromonosporaceae</taxon>
        <taxon>Dactylosporangium</taxon>
    </lineage>
</organism>